<evidence type="ECO:0000313" key="1">
    <source>
        <dbReference type="EMBL" id="BAC56798.1"/>
    </source>
</evidence>
<protein>
    <submittedName>
        <fullName evidence="1">Uncharacterized protein</fullName>
    </submittedName>
</protein>
<sequence>MLLAVKCMRQCLSFVNFISVKKTTRICVWRRKLYPPIVKKLHWDATGLDEKGSEDQISQFLPSGPHQCRVGWTQQRLVSDATWDQ</sequence>
<evidence type="ECO:0000313" key="2">
    <source>
        <dbReference type="EMBL" id="BAC57310.1"/>
    </source>
</evidence>
<accession>Q84JN7</accession>
<dbReference type="EMBL" id="AP004761">
    <property type="protein sequence ID" value="BAC56798.1"/>
    <property type="molecule type" value="Genomic_DNA"/>
</dbReference>
<dbReference type="Proteomes" id="UP000000763">
    <property type="component" value="Chromosome 8"/>
</dbReference>
<reference evidence="1" key="2">
    <citation type="submission" date="2002-02" db="EMBL/GenBank/DDBJ databases">
        <title>Oryza sativa nipponbare(GA3) genomic DNA, chromosome 8, PAC clone:P0686C03.</title>
        <authorList>
            <person name="Sasaki T."/>
            <person name="Matsumoto T."/>
            <person name="Yamamoto K."/>
        </authorList>
    </citation>
    <scope>NUCLEOTIDE SEQUENCE</scope>
</reference>
<name>Q84JN7_ORYSJ</name>
<proteinExistence type="predicted"/>
<reference evidence="3" key="3">
    <citation type="journal article" date="2005" name="Nature">
        <title>The map-based sequence of the rice genome.</title>
        <authorList>
            <consortium name="International rice genome sequencing project (IRGSP)"/>
            <person name="Matsumoto T."/>
            <person name="Wu J."/>
            <person name="Kanamori H."/>
            <person name="Katayose Y."/>
            <person name="Fujisawa M."/>
            <person name="Namiki N."/>
            <person name="Mizuno H."/>
            <person name="Yamamoto K."/>
            <person name="Antonio B.A."/>
            <person name="Baba T."/>
            <person name="Sakata K."/>
            <person name="Nagamura Y."/>
            <person name="Aoki H."/>
            <person name="Arikawa K."/>
            <person name="Arita K."/>
            <person name="Bito T."/>
            <person name="Chiden Y."/>
            <person name="Fujitsuka N."/>
            <person name="Fukunaka R."/>
            <person name="Hamada M."/>
            <person name="Harada C."/>
            <person name="Hayashi A."/>
            <person name="Hijishita S."/>
            <person name="Honda M."/>
            <person name="Hosokawa S."/>
            <person name="Ichikawa Y."/>
            <person name="Idonuma A."/>
            <person name="Iijima M."/>
            <person name="Ikeda M."/>
            <person name="Ikeno M."/>
            <person name="Ito K."/>
            <person name="Ito S."/>
            <person name="Ito T."/>
            <person name="Ito Y."/>
            <person name="Ito Y."/>
            <person name="Iwabuchi A."/>
            <person name="Kamiya K."/>
            <person name="Karasawa W."/>
            <person name="Kurita K."/>
            <person name="Katagiri S."/>
            <person name="Kikuta A."/>
            <person name="Kobayashi H."/>
            <person name="Kobayashi N."/>
            <person name="Machita K."/>
            <person name="Maehara T."/>
            <person name="Masukawa M."/>
            <person name="Mizubayashi T."/>
            <person name="Mukai Y."/>
            <person name="Nagasaki H."/>
            <person name="Nagata Y."/>
            <person name="Naito S."/>
            <person name="Nakashima M."/>
            <person name="Nakama Y."/>
            <person name="Nakamichi Y."/>
            <person name="Nakamura M."/>
            <person name="Meguro A."/>
            <person name="Negishi M."/>
            <person name="Ohta I."/>
            <person name="Ohta T."/>
            <person name="Okamoto M."/>
            <person name="Ono N."/>
            <person name="Saji S."/>
            <person name="Sakaguchi M."/>
            <person name="Sakai K."/>
            <person name="Shibata M."/>
            <person name="Shimokawa T."/>
            <person name="Song J."/>
            <person name="Takazaki Y."/>
            <person name="Terasawa K."/>
            <person name="Tsugane M."/>
            <person name="Tsuji K."/>
            <person name="Ueda S."/>
            <person name="Waki K."/>
            <person name="Yamagata H."/>
            <person name="Yamamoto M."/>
            <person name="Yamamoto S."/>
            <person name="Yamane H."/>
            <person name="Yoshiki S."/>
            <person name="Yoshihara R."/>
            <person name="Yukawa K."/>
            <person name="Zhong H."/>
            <person name="Yano M."/>
            <person name="Yuan Q."/>
            <person name="Ouyang S."/>
            <person name="Liu J."/>
            <person name="Jones K.M."/>
            <person name="Gansberger K."/>
            <person name="Moffat K."/>
            <person name="Hill J."/>
            <person name="Bera J."/>
            <person name="Fadrosh D."/>
            <person name="Jin S."/>
            <person name="Johri S."/>
            <person name="Kim M."/>
            <person name="Overton L."/>
            <person name="Reardon M."/>
            <person name="Tsitrin T."/>
            <person name="Vuong H."/>
            <person name="Weaver B."/>
            <person name="Ciecko A."/>
            <person name="Tallon L."/>
            <person name="Jackson J."/>
            <person name="Pai G."/>
            <person name="Aken S.V."/>
            <person name="Utterback T."/>
            <person name="Reidmuller S."/>
            <person name="Feldblyum T."/>
            <person name="Hsiao J."/>
            <person name="Zismann V."/>
            <person name="Iobst S."/>
            <person name="de Vazeille A.R."/>
            <person name="Buell C.R."/>
            <person name="Ying K."/>
            <person name="Li Y."/>
            <person name="Lu T."/>
            <person name="Huang Y."/>
            <person name="Zhao Q."/>
            <person name="Feng Q."/>
            <person name="Zhang L."/>
            <person name="Zhu J."/>
            <person name="Weng Q."/>
            <person name="Mu J."/>
            <person name="Lu Y."/>
            <person name="Fan D."/>
            <person name="Liu Y."/>
            <person name="Guan J."/>
            <person name="Zhang Y."/>
            <person name="Yu S."/>
            <person name="Liu X."/>
            <person name="Zhang Y."/>
            <person name="Hong G."/>
            <person name="Han B."/>
            <person name="Choisne N."/>
            <person name="Demange N."/>
            <person name="Orjeda G."/>
            <person name="Samain S."/>
            <person name="Cattolico L."/>
            <person name="Pelletier E."/>
            <person name="Couloux A."/>
            <person name="Segurens B."/>
            <person name="Wincker P."/>
            <person name="D'Hont A."/>
            <person name="Scarpelli C."/>
            <person name="Weissenbach J."/>
            <person name="Salanoubat M."/>
            <person name="Quetier F."/>
            <person name="Yu Y."/>
            <person name="Kim H.R."/>
            <person name="Rambo T."/>
            <person name="Currie J."/>
            <person name="Collura K."/>
            <person name="Luo M."/>
            <person name="Yang T."/>
            <person name="Ammiraju J.S.S."/>
            <person name="Engler F."/>
            <person name="Soderlund C."/>
            <person name="Wing R.A."/>
            <person name="Palmer L.E."/>
            <person name="de la Bastide M."/>
            <person name="Spiegel L."/>
            <person name="Nascimento L."/>
            <person name="Zutavern T."/>
            <person name="O'Shaughnessy A."/>
            <person name="Dike S."/>
            <person name="Dedhia N."/>
            <person name="Preston R."/>
            <person name="Balija V."/>
            <person name="McCombie W.R."/>
            <person name="Chow T."/>
            <person name="Chen H."/>
            <person name="Chung M."/>
            <person name="Chen C."/>
            <person name="Shaw J."/>
            <person name="Wu H."/>
            <person name="Hsiao K."/>
            <person name="Chao Y."/>
            <person name="Chu M."/>
            <person name="Cheng C."/>
            <person name="Hour A."/>
            <person name="Lee P."/>
            <person name="Lin S."/>
            <person name="Lin Y."/>
            <person name="Liou J."/>
            <person name="Liu S."/>
            <person name="Hsing Y."/>
            <person name="Raghuvanshi S."/>
            <person name="Mohanty A."/>
            <person name="Bharti A.K."/>
            <person name="Gaur A."/>
            <person name="Gupta V."/>
            <person name="Kumar D."/>
            <person name="Ravi V."/>
            <person name="Vij S."/>
            <person name="Kapur A."/>
            <person name="Khurana P."/>
            <person name="Khurana P."/>
            <person name="Khurana J.P."/>
            <person name="Tyagi A.K."/>
            <person name="Gaikwad K."/>
            <person name="Singh A."/>
            <person name="Dalal V."/>
            <person name="Srivastava S."/>
            <person name="Dixit A."/>
            <person name="Pal A.K."/>
            <person name="Ghazi I.A."/>
            <person name="Yadav M."/>
            <person name="Pandit A."/>
            <person name="Bhargava A."/>
            <person name="Sureshbabu K."/>
            <person name="Batra K."/>
            <person name="Sharma T.R."/>
            <person name="Mohapatra T."/>
            <person name="Singh N.K."/>
            <person name="Messing J."/>
            <person name="Nelson A.B."/>
            <person name="Fuks G."/>
            <person name="Kavchok S."/>
            <person name="Keizer G."/>
            <person name="Linton E."/>
            <person name="Llaca V."/>
            <person name="Song R."/>
            <person name="Tanyolac B."/>
            <person name="Young S."/>
            <person name="Ho-Il K."/>
            <person name="Hahn J.H."/>
            <person name="Sangsakoo G."/>
            <person name="Vanavichit A."/>
            <person name="de Mattos Luiz.A.T."/>
            <person name="Zimmer P.D."/>
            <person name="Malone G."/>
            <person name="Dellagostin O."/>
            <person name="de Oliveira A.C."/>
            <person name="Bevan M."/>
            <person name="Bancroft I."/>
            <person name="Minx P."/>
            <person name="Cordum H."/>
            <person name="Wilson R."/>
            <person name="Cheng Z."/>
            <person name="Jin W."/>
            <person name="Jiang J."/>
            <person name="Leong S.A."/>
            <person name="Iwama H."/>
            <person name="Gojobori T."/>
            <person name="Itoh T."/>
            <person name="Niimura Y."/>
            <person name="Fujii Y."/>
            <person name="Habara T."/>
            <person name="Sakai H."/>
            <person name="Sato Y."/>
            <person name="Wilson G."/>
            <person name="Kumar K."/>
            <person name="McCouch S."/>
            <person name="Juretic N."/>
            <person name="Hoen D."/>
            <person name="Wright S."/>
            <person name="Bruskiewich R."/>
            <person name="Bureau T."/>
            <person name="Miyao A."/>
            <person name="Hirochika H."/>
            <person name="Nishikawa T."/>
            <person name="Kadowaki K."/>
            <person name="Sugiura M."/>
            <person name="Burr B."/>
            <person name="Sasaki T."/>
        </authorList>
    </citation>
    <scope>NUCLEOTIDE SEQUENCE [LARGE SCALE GENOMIC DNA]</scope>
    <source>
        <strain evidence="3">cv. Nipponbare</strain>
    </source>
</reference>
<organism evidence="1 3">
    <name type="scientific">Oryza sativa subsp. japonica</name>
    <name type="common">Rice</name>
    <dbReference type="NCBI Taxonomy" id="39947"/>
    <lineage>
        <taxon>Eukaryota</taxon>
        <taxon>Viridiplantae</taxon>
        <taxon>Streptophyta</taxon>
        <taxon>Embryophyta</taxon>
        <taxon>Tracheophyta</taxon>
        <taxon>Spermatophyta</taxon>
        <taxon>Magnoliopsida</taxon>
        <taxon>Liliopsida</taxon>
        <taxon>Poales</taxon>
        <taxon>Poaceae</taxon>
        <taxon>BOP clade</taxon>
        <taxon>Oryzoideae</taxon>
        <taxon>Oryzeae</taxon>
        <taxon>Oryzinae</taxon>
        <taxon>Oryza</taxon>
        <taxon>Oryza sativa</taxon>
    </lineage>
</organism>
<gene>
    <name evidence="1" type="primary">P0686C03.142</name>
    <name evidence="2" type="synonym">P0700D12.101</name>
</gene>
<dbReference type="EMBL" id="AP004708">
    <property type="protein sequence ID" value="BAC57310.1"/>
    <property type="molecule type" value="Genomic_DNA"/>
</dbReference>
<reference evidence="3" key="4">
    <citation type="journal article" date="2008" name="Nucleic Acids Res.">
        <title>The rice annotation project database (RAP-DB): 2008 update.</title>
        <authorList>
            <consortium name="The rice annotation project (RAP)"/>
        </authorList>
    </citation>
    <scope>GENOME REANNOTATION</scope>
    <source>
        <strain evidence="3">cv. Nipponbare</strain>
    </source>
</reference>
<reference evidence="2" key="1">
    <citation type="submission" date="2002-01" db="EMBL/GenBank/DDBJ databases">
        <title>Oryza sativa nipponbare(GA3) genomic DNA, chromosome 8, PAC clone:P0700D12.</title>
        <authorList>
            <person name="Sasaki T."/>
            <person name="Matsumoto T."/>
            <person name="Yamamoto K."/>
        </authorList>
    </citation>
    <scope>NUCLEOTIDE SEQUENCE</scope>
</reference>
<evidence type="ECO:0000313" key="3">
    <source>
        <dbReference type="Proteomes" id="UP000000763"/>
    </source>
</evidence>
<dbReference type="AlphaFoldDB" id="Q84JN7"/>